<dbReference type="Proteomes" id="UP000009882">
    <property type="component" value="Unassembled WGS sequence"/>
</dbReference>
<dbReference type="SUPFAM" id="SSF51971">
    <property type="entry name" value="Nucleotide-binding domain"/>
    <property type="match status" value="1"/>
</dbReference>
<dbReference type="STRING" id="1170229.K9GKS6"/>
<gene>
    <name evidence="2" type="ORF">PDIG_27510</name>
</gene>
<dbReference type="InterPro" id="IPR036188">
    <property type="entry name" value="FAD/NAD-bd_sf"/>
</dbReference>
<dbReference type="Pfam" id="PF01266">
    <property type="entry name" value="DAO"/>
    <property type="match status" value="1"/>
</dbReference>
<proteinExistence type="predicted"/>
<dbReference type="EMBL" id="AKCT01000122">
    <property type="protein sequence ID" value="EKV15313.1"/>
    <property type="molecule type" value="Genomic_DNA"/>
</dbReference>
<keyword evidence="3" id="KW-1185">Reference proteome</keyword>
<name>K9GKS6_PEND2</name>
<dbReference type="OrthoDB" id="4327079at2759"/>
<evidence type="ECO:0000259" key="1">
    <source>
        <dbReference type="Pfam" id="PF01266"/>
    </source>
</evidence>
<comment type="caution">
    <text evidence="2">The sequence shown here is derived from an EMBL/GenBank/DDBJ whole genome shotgun (WGS) entry which is preliminary data.</text>
</comment>
<accession>K9GKS6</accession>
<dbReference type="AlphaFoldDB" id="K9GKS6"/>
<dbReference type="OMA" id="TRNAGFY"/>
<reference evidence="3" key="1">
    <citation type="journal article" date="2012" name="BMC Genomics">
        <title>Genome sequence of the necrotrophic fungus Penicillium digitatum, the main postharvest pathogen of citrus.</title>
        <authorList>
            <person name="Marcet-Houben M."/>
            <person name="Ballester A.-R."/>
            <person name="de la Fuente B."/>
            <person name="Harries E."/>
            <person name="Marcos J.F."/>
            <person name="Gonzalez-Candelas L."/>
            <person name="Gabaldon T."/>
        </authorList>
    </citation>
    <scope>NUCLEOTIDE SEQUENCE [LARGE SCALE GENOMIC DNA]</scope>
    <source>
        <strain evidence="3">PHI26 / CECT 20796</strain>
    </source>
</reference>
<sequence length="258" mass="27815">MILGNIGHIRIPERSNWRNTGSPPDYQQQLPLSSYLPYSNSENNCFRGECGGGISKCTLNFFFSIMVSTSDSIIVVGAGAVGLSVALHLSLRGYTNVSVFAKDDYIPVGDLTNVYRAAQDAGVRFFLGQQVDQIVYVSRLNGRKNAGIRTRNAGFYPSSLVIIEARARDGDLSEFGQLHGPDPLATPLSCYTSINSNSFAEYVPQTSSSVILLSGSLVQSSKMSLVGPLVVDLLEAASGQTTVQVQKGETSLHPWSKL</sequence>
<evidence type="ECO:0000313" key="3">
    <source>
        <dbReference type="Proteomes" id="UP000009882"/>
    </source>
</evidence>
<dbReference type="InterPro" id="IPR006076">
    <property type="entry name" value="FAD-dep_OxRdtase"/>
</dbReference>
<evidence type="ECO:0000313" key="2">
    <source>
        <dbReference type="EMBL" id="EKV15313.1"/>
    </source>
</evidence>
<protein>
    <recommendedName>
        <fullName evidence="1">FAD dependent oxidoreductase domain-containing protein</fullName>
    </recommendedName>
</protein>
<dbReference type="InParanoid" id="K9GKS6"/>
<dbReference type="HOGENOM" id="CLU_094305_0_0_1"/>
<organism evidence="2 3">
    <name type="scientific">Penicillium digitatum (strain PHI26 / CECT 20796)</name>
    <name type="common">Green mold</name>
    <dbReference type="NCBI Taxonomy" id="1170229"/>
    <lineage>
        <taxon>Eukaryota</taxon>
        <taxon>Fungi</taxon>
        <taxon>Dikarya</taxon>
        <taxon>Ascomycota</taxon>
        <taxon>Pezizomycotina</taxon>
        <taxon>Eurotiomycetes</taxon>
        <taxon>Eurotiomycetidae</taxon>
        <taxon>Eurotiales</taxon>
        <taxon>Aspergillaceae</taxon>
        <taxon>Penicillium</taxon>
    </lineage>
</organism>
<feature type="domain" description="FAD dependent oxidoreductase" evidence="1">
    <location>
        <begin position="73"/>
        <end position="105"/>
    </location>
</feature>
<dbReference type="Gene3D" id="3.50.50.60">
    <property type="entry name" value="FAD/NAD(P)-binding domain"/>
    <property type="match status" value="2"/>
</dbReference>